<dbReference type="SUPFAM" id="SSF53448">
    <property type="entry name" value="Nucleotide-diphospho-sugar transferases"/>
    <property type="match status" value="1"/>
</dbReference>
<dbReference type="PANTHER" id="PTHR22916">
    <property type="entry name" value="GLYCOSYLTRANSFERASE"/>
    <property type="match status" value="1"/>
</dbReference>
<keyword evidence="4" id="KW-1185">Reference proteome</keyword>
<evidence type="ECO:0000313" key="4">
    <source>
        <dbReference type="Proteomes" id="UP000435877"/>
    </source>
</evidence>
<dbReference type="EC" id="2.4.1.305" evidence="3"/>
<dbReference type="Proteomes" id="UP000439591">
    <property type="component" value="Unassembled WGS sequence"/>
</dbReference>
<evidence type="ECO:0000313" key="3">
    <source>
        <dbReference type="EMBL" id="CAA0113884.1"/>
    </source>
</evidence>
<gene>
    <name evidence="3" type="primary">wfgD</name>
    <name evidence="2" type="ORF">IHBHHGIJ_01183</name>
    <name evidence="3" type="ORF">KFEGEMFD_02923</name>
</gene>
<dbReference type="Pfam" id="PF00535">
    <property type="entry name" value="Glycos_transf_2"/>
    <property type="match status" value="1"/>
</dbReference>
<keyword evidence="3" id="KW-0808">Transferase</keyword>
<dbReference type="InterPro" id="IPR029044">
    <property type="entry name" value="Nucleotide-diphossugar_trans"/>
</dbReference>
<keyword evidence="3" id="KW-0328">Glycosyltransferase</keyword>
<dbReference type="InterPro" id="IPR001173">
    <property type="entry name" value="Glyco_trans_2-like"/>
</dbReference>
<sequence>MDFINNDFANKLQTELDKLTNLPLVSVVIPMYNAAKYLPACLESVLTQTYKNLEIICVDDGSPDNCADIVSSYNDERIKLVKQANRGLAGARNTGIRHANGEFVALLDADDIWFPEKIDAHISHLIANPSIGVSYSGSQFINEEGVDMGIGQYPKNDNIEADEIFCRNPVGNGSAPVLRWEVLKAIKFFRPEQGHTDAMYFDESFRQSEDVECWLRITLSTEWKFEGVNKVLTYYRVNGGGLSANWPKQLAAWERSVENNRGINPEFIAKWEALARAYQYRYLARRAIQSRDARSAKMLSALALKADSGILLRDFSRTAVTLACTLLLSILPKPQYEALERRAMAIAA</sequence>
<evidence type="ECO:0000313" key="5">
    <source>
        <dbReference type="Proteomes" id="UP000439591"/>
    </source>
</evidence>
<name>A0A5S9Q7Z8_9GAMM</name>
<dbReference type="EMBL" id="CACSIM010000005">
    <property type="protein sequence ID" value="CAA0113884.1"/>
    <property type="molecule type" value="Genomic_DNA"/>
</dbReference>
<dbReference type="RefSeq" id="WP_159267801.1">
    <property type="nucleotide sequence ID" value="NZ_CACSIK010000001.1"/>
</dbReference>
<evidence type="ECO:0000259" key="1">
    <source>
        <dbReference type="Pfam" id="PF00535"/>
    </source>
</evidence>
<organism evidence="3 5">
    <name type="scientific">Zhongshania aliphaticivorans</name>
    <dbReference type="NCBI Taxonomy" id="1470434"/>
    <lineage>
        <taxon>Bacteria</taxon>
        <taxon>Pseudomonadati</taxon>
        <taxon>Pseudomonadota</taxon>
        <taxon>Gammaproteobacteria</taxon>
        <taxon>Cellvibrionales</taxon>
        <taxon>Spongiibacteraceae</taxon>
        <taxon>Zhongshania</taxon>
    </lineage>
</organism>
<accession>A0A5S9Q7Z8</accession>
<evidence type="ECO:0000313" key="2">
    <source>
        <dbReference type="EMBL" id="CAA0087005.1"/>
    </source>
</evidence>
<dbReference type="EMBL" id="CACSIK010000001">
    <property type="protein sequence ID" value="CAA0087005.1"/>
    <property type="molecule type" value="Genomic_DNA"/>
</dbReference>
<dbReference type="GO" id="GO:0016758">
    <property type="term" value="F:hexosyltransferase activity"/>
    <property type="evidence" value="ECO:0007669"/>
    <property type="project" value="UniProtKB-ARBA"/>
</dbReference>
<reference evidence="4 5" key="1">
    <citation type="submission" date="2019-11" db="EMBL/GenBank/DDBJ databases">
        <authorList>
            <person name="Holert J."/>
        </authorList>
    </citation>
    <scope>NUCLEOTIDE SEQUENCE [LARGE SCALE GENOMIC DNA]</scope>
    <source>
        <strain evidence="3">BC3_2A</strain>
        <strain evidence="2">SB11_1A</strain>
    </source>
</reference>
<feature type="domain" description="Glycosyltransferase 2-like" evidence="1">
    <location>
        <begin position="26"/>
        <end position="144"/>
    </location>
</feature>
<dbReference type="Gene3D" id="3.90.550.10">
    <property type="entry name" value="Spore Coat Polysaccharide Biosynthesis Protein SpsA, Chain A"/>
    <property type="match status" value="1"/>
</dbReference>
<protein>
    <submittedName>
        <fullName evidence="3">UDP-Glc:alpha-D-GlcNAc-diphosphoundecaprenol beta-1,3-glucosyltransferase WfgD</fullName>
        <ecNumber evidence="3">2.4.1.305</ecNumber>
    </submittedName>
</protein>
<dbReference type="OrthoDB" id="9801954at2"/>
<proteinExistence type="predicted"/>
<dbReference type="CDD" id="cd00761">
    <property type="entry name" value="Glyco_tranf_GTA_type"/>
    <property type="match status" value="1"/>
</dbReference>
<dbReference type="Proteomes" id="UP000435877">
    <property type="component" value="Unassembled WGS sequence"/>
</dbReference>
<dbReference type="AlphaFoldDB" id="A0A5S9Q7Z8"/>